<dbReference type="Gene3D" id="1.10.510.40">
    <property type="match status" value="1"/>
</dbReference>
<dbReference type="GO" id="GO:0016881">
    <property type="term" value="F:acid-amino acid ligase activity"/>
    <property type="evidence" value="ECO:0007669"/>
    <property type="project" value="UniProtKB-ARBA"/>
</dbReference>
<dbReference type="Pfam" id="PF04183">
    <property type="entry name" value="IucA_IucC"/>
    <property type="match status" value="1"/>
</dbReference>
<evidence type="ECO:0000313" key="4">
    <source>
        <dbReference type="Proteomes" id="UP000541558"/>
    </source>
</evidence>
<proteinExistence type="predicted"/>
<feature type="domain" description="Aerobactin siderophore biosynthesis IucA/IucC N-terminal" evidence="1">
    <location>
        <begin position="197"/>
        <end position="418"/>
    </location>
</feature>
<dbReference type="PANTHER" id="PTHR34384:SF5">
    <property type="entry name" value="L-2,3-DIAMINOPROPANOATE--CITRATE LIGASE"/>
    <property type="match status" value="1"/>
</dbReference>
<evidence type="ECO:0000259" key="2">
    <source>
        <dbReference type="Pfam" id="PF06276"/>
    </source>
</evidence>
<dbReference type="AlphaFoldDB" id="A0A8H5CJ02"/>
<dbReference type="InterPro" id="IPR022770">
    <property type="entry name" value="IucA/IucC-like_C"/>
</dbReference>
<sequence>MAENQIPKYTSLGTGDRAAYCTSIRLLSCLVTESLVDALFYPLHGQGVAGFAAIQLQGQRGARDTKNLLALLPLLHTPIFRKGEGALLDLTQTIGLLDPLDAAPYIYVLGDTSTSEPSQLLATIANTLSNKGWKHPNGQTWQCSYDPLVIWRKFASVTGVEKALQEDIESEFTSSVKWQKHSFEYPPPAPSFSSPSVAWEQSIVEGHPTHPMHKTRRFLPPIPDFAPGDYDLSNPKLRFVAMPRNSMKITYNFEELVQPVLKTAAAKAGRDMVVPEGHIIIPVHELQLYHIQQKFPEVHIMSKEFELPLLAQQSLRSVVVPEAYRTLHLKLGVGIKLTSAVRTISPESAYLGPRFSAQVEPVLTMDRELVTVARELASVVHSNPNGEIAKHCAALVREYHEGHEEERHERHIVCTSLVERGHSGPGSDIPLVIRVFELDTEDKRAAWLERFVDVFFRAFLPPVLKNGVAFECHPQNCVARFDATTKELKGFIIRDFGGIRVHPPTLKETTGVDLDFIEGHSIIAPDLDDVYTRLYHTVFHNHFQQLIRVLDLHYNGRGWAIVRRKLKENIPRAHPLYDAWLSPDRPTLPGKCFMRMRMSGMYRFHLHGPFPNLIHYKGEVEEGARATPKL</sequence>
<dbReference type="InterPro" id="IPR007310">
    <property type="entry name" value="Aerobactin_biosyn_IucA/IucC_N"/>
</dbReference>
<dbReference type="OrthoDB" id="2117718at2759"/>
<keyword evidence="4" id="KW-1185">Reference proteome</keyword>
<name>A0A8H5CJ02_9AGAR</name>
<gene>
    <name evidence="3" type="ORF">D9611_001914</name>
</gene>
<reference evidence="3 4" key="1">
    <citation type="journal article" date="2020" name="ISME J.">
        <title>Uncovering the hidden diversity of litter-decomposition mechanisms in mushroom-forming fungi.</title>
        <authorList>
            <person name="Floudas D."/>
            <person name="Bentzer J."/>
            <person name="Ahren D."/>
            <person name="Johansson T."/>
            <person name="Persson P."/>
            <person name="Tunlid A."/>
        </authorList>
    </citation>
    <scope>NUCLEOTIDE SEQUENCE [LARGE SCALE GENOMIC DNA]</scope>
    <source>
        <strain evidence="3 4">CBS 175.51</strain>
    </source>
</reference>
<dbReference type="EMBL" id="JAACJK010000001">
    <property type="protein sequence ID" value="KAF5342634.1"/>
    <property type="molecule type" value="Genomic_DNA"/>
</dbReference>
<dbReference type="PANTHER" id="PTHR34384">
    <property type="entry name" value="L-2,3-DIAMINOPROPANOATE--CITRATE LIGASE"/>
    <property type="match status" value="1"/>
</dbReference>
<feature type="domain" description="Aerobactin siderophore biosynthesis IucA/IucC-like C-terminal" evidence="2">
    <location>
        <begin position="446"/>
        <end position="600"/>
    </location>
</feature>
<evidence type="ECO:0000313" key="3">
    <source>
        <dbReference type="EMBL" id="KAF5342634.1"/>
    </source>
</evidence>
<dbReference type="Pfam" id="PF06276">
    <property type="entry name" value="FhuF"/>
    <property type="match status" value="1"/>
</dbReference>
<organism evidence="3 4">
    <name type="scientific">Ephemerocybe angulata</name>
    <dbReference type="NCBI Taxonomy" id="980116"/>
    <lineage>
        <taxon>Eukaryota</taxon>
        <taxon>Fungi</taxon>
        <taxon>Dikarya</taxon>
        <taxon>Basidiomycota</taxon>
        <taxon>Agaricomycotina</taxon>
        <taxon>Agaricomycetes</taxon>
        <taxon>Agaricomycetidae</taxon>
        <taxon>Agaricales</taxon>
        <taxon>Agaricineae</taxon>
        <taxon>Psathyrellaceae</taxon>
        <taxon>Ephemerocybe</taxon>
    </lineage>
</organism>
<dbReference type="Proteomes" id="UP000541558">
    <property type="component" value="Unassembled WGS sequence"/>
</dbReference>
<evidence type="ECO:0000259" key="1">
    <source>
        <dbReference type="Pfam" id="PF04183"/>
    </source>
</evidence>
<protein>
    <submittedName>
        <fullName evidence="3">Uncharacterized protein</fullName>
    </submittedName>
</protein>
<dbReference type="InterPro" id="IPR037455">
    <property type="entry name" value="LucA/IucC-like"/>
</dbReference>
<comment type="caution">
    <text evidence="3">The sequence shown here is derived from an EMBL/GenBank/DDBJ whole genome shotgun (WGS) entry which is preliminary data.</text>
</comment>
<accession>A0A8H5CJ02</accession>
<dbReference type="GO" id="GO:0019290">
    <property type="term" value="P:siderophore biosynthetic process"/>
    <property type="evidence" value="ECO:0007669"/>
    <property type="project" value="InterPro"/>
</dbReference>